<keyword evidence="3" id="KW-1185">Reference proteome</keyword>
<comment type="caution">
    <text evidence="2">The sequence shown here is derived from an EMBL/GenBank/DDBJ whole genome shotgun (WGS) entry which is preliminary data.</text>
</comment>
<feature type="transmembrane region" description="Helical" evidence="1">
    <location>
        <begin position="167"/>
        <end position="191"/>
    </location>
</feature>
<reference evidence="2 3" key="1">
    <citation type="submission" date="2019-03" db="EMBL/GenBank/DDBJ databases">
        <title>Genomic Encyclopedia of Type Strains, Phase IV (KMG-IV): sequencing the most valuable type-strain genomes for metagenomic binning, comparative biology and taxonomic classification.</title>
        <authorList>
            <person name="Goeker M."/>
        </authorList>
    </citation>
    <scope>NUCLEOTIDE SEQUENCE [LARGE SCALE GENOMIC DNA]</scope>
    <source>
        <strain evidence="2 3">DSM 45707</strain>
    </source>
</reference>
<feature type="transmembrane region" description="Helical" evidence="1">
    <location>
        <begin position="203"/>
        <end position="224"/>
    </location>
</feature>
<feature type="transmembrane region" description="Helical" evidence="1">
    <location>
        <begin position="139"/>
        <end position="160"/>
    </location>
</feature>
<keyword evidence="1" id="KW-0472">Membrane</keyword>
<accession>A0A4R3LEL0</accession>
<feature type="transmembrane region" description="Helical" evidence="1">
    <location>
        <begin position="93"/>
        <end position="114"/>
    </location>
</feature>
<keyword evidence="1" id="KW-0812">Transmembrane</keyword>
<evidence type="ECO:0000256" key="1">
    <source>
        <dbReference type="SAM" id="Phobius"/>
    </source>
</evidence>
<feature type="transmembrane region" description="Helical" evidence="1">
    <location>
        <begin position="45"/>
        <end position="65"/>
    </location>
</feature>
<gene>
    <name evidence="2" type="ORF">EDD58_101425</name>
</gene>
<dbReference type="Proteomes" id="UP000294937">
    <property type="component" value="Unassembled WGS sequence"/>
</dbReference>
<evidence type="ECO:0000313" key="3">
    <source>
        <dbReference type="Proteomes" id="UP000294937"/>
    </source>
</evidence>
<keyword evidence="1" id="KW-1133">Transmembrane helix</keyword>
<protein>
    <recommendedName>
        <fullName evidence="4">ABC-2 type transport system permease protein</fullName>
    </recommendedName>
</protein>
<sequence length="237" mass="27215">MESGDEKVSKWRIDLANLKSWFTLVPIIYVSFLILVILLDESILLASYNETAIFPLIVILSVLFFQKEFGGSSMEVIATFPISMTGMWLRKMFLTLFTFVCFHWMVVQVFMLMYPKTVSSYFPYDGGESKTIIMDYGQLLFQIFPAALLLSTCTICAMILSKRLYVGLIFGFGVWMIDVLSSGSIFTLFTLHTVYLPKGSFFLYNRLALLSISGIFIGLSLYMIRKRSYWIVSDEFE</sequence>
<name>A0A4R3LEL0_9BACL</name>
<evidence type="ECO:0000313" key="2">
    <source>
        <dbReference type="EMBL" id="TCS96784.1"/>
    </source>
</evidence>
<feature type="transmembrane region" description="Helical" evidence="1">
    <location>
        <begin position="21"/>
        <end position="39"/>
    </location>
</feature>
<dbReference type="EMBL" id="SMAG01000001">
    <property type="protein sequence ID" value="TCS96784.1"/>
    <property type="molecule type" value="Genomic_DNA"/>
</dbReference>
<dbReference type="AlphaFoldDB" id="A0A4R3LEL0"/>
<organism evidence="2 3">
    <name type="scientific">Hazenella coriacea</name>
    <dbReference type="NCBI Taxonomy" id="1179467"/>
    <lineage>
        <taxon>Bacteria</taxon>
        <taxon>Bacillati</taxon>
        <taxon>Bacillota</taxon>
        <taxon>Bacilli</taxon>
        <taxon>Bacillales</taxon>
        <taxon>Thermoactinomycetaceae</taxon>
        <taxon>Hazenella</taxon>
    </lineage>
</organism>
<evidence type="ECO:0008006" key="4">
    <source>
        <dbReference type="Google" id="ProtNLM"/>
    </source>
</evidence>
<proteinExistence type="predicted"/>